<dbReference type="InterPro" id="IPR006860">
    <property type="entry name" value="FecR"/>
</dbReference>
<evidence type="ECO:0000313" key="4">
    <source>
        <dbReference type="EMBL" id="MBB5635289.1"/>
    </source>
</evidence>
<dbReference type="InterPro" id="IPR032508">
    <property type="entry name" value="FecR_C"/>
</dbReference>
<dbReference type="EMBL" id="JACHCE010000001">
    <property type="protein sequence ID" value="MBB5635289.1"/>
    <property type="molecule type" value="Genomic_DNA"/>
</dbReference>
<dbReference type="PIRSF" id="PIRSF018266">
    <property type="entry name" value="FecR"/>
    <property type="match status" value="1"/>
</dbReference>
<evidence type="ECO:0000313" key="5">
    <source>
        <dbReference type="Proteomes" id="UP000537204"/>
    </source>
</evidence>
<comment type="caution">
    <text evidence="4">The sequence shown here is derived from an EMBL/GenBank/DDBJ whole genome shotgun (WGS) entry which is preliminary data.</text>
</comment>
<keyword evidence="1" id="KW-0472">Membrane</keyword>
<evidence type="ECO:0000256" key="1">
    <source>
        <dbReference type="SAM" id="Phobius"/>
    </source>
</evidence>
<dbReference type="PANTHER" id="PTHR30273:SF2">
    <property type="entry name" value="PROTEIN FECR"/>
    <property type="match status" value="1"/>
</dbReference>
<dbReference type="Gene3D" id="3.55.50.30">
    <property type="match status" value="1"/>
</dbReference>
<dbReference type="InterPro" id="IPR012373">
    <property type="entry name" value="Ferrdict_sens_TM"/>
</dbReference>
<dbReference type="Pfam" id="PF04773">
    <property type="entry name" value="FecR"/>
    <property type="match status" value="1"/>
</dbReference>
<accession>A0A7W9DYK3</accession>
<gene>
    <name evidence="4" type="ORF">HDE68_001174</name>
</gene>
<dbReference type="Proteomes" id="UP000537204">
    <property type="component" value="Unassembled WGS sequence"/>
</dbReference>
<dbReference type="AlphaFoldDB" id="A0A7W9DYK3"/>
<dbReference type="GO" id="GO:0016989">
    <property type="term" value="F:sigma factor antagonist activity"/>
    <property type="evidence" value="ECO:0007669"/>
    <property type="project" value="TreeGrafter"/>
</dbReference>
<dbReference type="PANTHER" id="PTHR30273">
    <property type="entry name" value="PERIPLASMIC SIGNAL SENSOR AND SIGMA FACTOR ACTIVATOR FECR-RELATED"/>
    <property type="match status" value="1"/>
</dbReference>
<feature type="domain" description="Protein FecR C-terminal" evidence="3">
    <location>
        <begin position="259"/>
        <end position="324"/>
    </location>
</feature>
<organism evidence="4 5">
    <name type="scientific">Pedobacter cryoconitis</name>
    <dbReference type="NCBI Taxonomy" id="188932"/>
    <lineage>
        <taxon>Bacteria</taxon>
        <taxon>Pseudomonadati</taxon>
        <taxon>Bacteroidota</taxon>
        <taxon>Sphingobacteriia</taxon>
        <taxon>Sphingobacteriales</taxon>
        <taxon>Sphingobacteriaceae</taxon>
        <taxon>Pedobacter</taxon>
    </lineage>
</organism>
<reference evidence="4 5" key="1">
    <citation type="submission" date="2020-08" db="EMBL/GenBank/DDBJ databases">
        <title>Genomic Encyclopedia of Type Strains, Phase IV (KMG-V): Genome sequencing to study the core and pangenomes of soil and plant-associated prokaryotes.</title>
        <authorList>
            <person name="Whitman W."/>
        </authorList>
    </citation>
    <scope>NUCLEOTIDE SEQUENCE [LARGE SCALE GENOMIC DNA]</scope>
    <source>
        <strain evidence="4 5">S3M1</strain>
    </source>
</reference>
<protein>
    <submittedName>
        <fullName evidence="4">Ferric-dicitrate binding protein FerR (Iron transport regulator)</fullName>
    </submittedName>
</protein>
<keyword evidence="1" id="KW-0812">Transmembrane</keyword>
<dbReference type="RefSeq" id="WP_183879773.1">
    <property type="nucleotide sequence ID" value="NZ_JACHCE010000001.1"/>
</dbReference>
<feature type="transmembrane region" description="Helical" evidence="1">
    <location>
        <begin position="83"/>
        <end position="103"/>
    </location>
</feature>
<evidence type="ECO:0000259" key="3">
    <source>
        <dbReference type="Pfam" id="PF16344"/>
    </source>
</evidence>
<sequence length="337" mass="38444">MEELYYQLITEYYHQTITDRDLTILQEWVASDSLHETEFREVILILDAAKLYYRDPKNQDNNWNRIAAHIRQHKQPVKRKFPFVRLAMAALLLLIIGLGINHYRNYRANPANHFAEITIPYGQQTSFILPDSSIVYLNAGSKLKYPIHFAKNKRIVQLEGEAFFEIRHAAAQPFIIQTGKVSTTASGTSFNVKAFPKENHIAITVKTGKADIVFKENNRPAITGSLLPNQQLQIDTKTGKTIKTGINAEEISDWRSYRMVFCNATLKEIASTLERTYKLDIELEDPALANIKVTTSFNKTPLDQMLKTLATLTGSRYTRSNNIILFFSASPNTVKTE</sequence>
<evidence type="ECO:0000259" key="2">
    <source>
        <dbReference type="Pfam" id="PF04773"/>
    </source>
</evidence>
<proteinExistence type="predicted"/>
<dbReference type="Gene3D" id="2.60.120.1440">
    <property type="match status" value="1"/>
</dbReference>
<keyword evidence="1" id="KW-1133">Transmembrane helix</keyword>
<feature type="domain" description="FecR protein" evidence="2">
    <location>
        <begin position="117"/>
        <end position="209"/>
    </location>
</feature>
<dbReference type="Pfam" id="PF16344">
    <property type="entry name" value="FecR_C"/>
    <property type="match status" value="1"/>
</dbReference>
<name>A0A7W9DYK3_9SPHI</name>